<organism evidence="4 5">
    <name type="scientific">Drosophila madeirensis</name>
    <name type="common">Fruit fly</name>
    <dbReference type="NCBI Taxonomy" id="30013"/>
    <lineage>
        <taxon>Eukaryota</taxon>
        <taxon>Metazoa</taxon>
        <taxon>Ecdysozoa</taxon>
        <taxon>Arthropoda</taxon>
        <taxon>Hexapoda</taxon>
        <taxon>Insecta</taxon>
        <taxon>Pterygota</taxon>
        <taxon>Neoptera</taxon>
        <taxon>Endopterygota</taxon>
        <taxon>Diptera</taxon>
        <taxon>Brachycera</taxon>
        <taxon>Muscomorpha</taxon>
        <taxon>Ephydroidea</taxon>
        <taxon>Drosophilidae</taxon>
        <taxon>Drosophila</taxon>
        <taxon>Sophophora</taxon>
    </lineage>
</organism>
<dbReference type="SMART" id="SM00398">
    <property type="entry name" value="HMG"/>
    <property type="match status" value="1"/>
</dbReference>
<keyword evidence="1" id="KW-0238">DNA-binding</keyword>
<dbReference type="InterPro" id="IPR036910">
    <property type="entry name" value="HMG_box_dom_sf"/>
</dbReference>
<protein>
    <submittedName>
        <fullName evidence="4">Mobility group protein 1B-like</fullName>
    </submittedName>
</protein>
<dbReference type="InterPro" id="IPR009071">
    <property type="entry name" value="HMG_box_dom"/>
</dbReference>
<dbReference type="EMBL" id="AP029263">
    <property type="protein sequence ID" value="BFF92405.1"/>
    <property type="molecule type" value="Genomic_DNA"/>
</dbReference>
<evidence type="ECO:0000256" key="1">
    <source>
        <dbReference type="PROSITE-ProRule" id="PRU00267"/>
    </source>
</evidence>
<proteinExistence type="predicted"/>
<gene>
    <name evidence="4" type="ORF">DMAD_10471</name>
</gene>
<dbReference type="Gene3D" id="1.10.30.10">
    <property type="entry name" value="High mobility group box domain"/>
    <property type="match status" value="1"/>
</dbReference>
<dbReference type="Pfam" id="PF00505">
    <property type="entry name" value="HMG_box"/>
    <property type="match status" value="1"/>
</dbReference>
<feature type="region of interest" description="Disordered" evidence="2">
    <location>
        <begin position="80"/>
        <end position="102"/>
    </location>
</feature>
<name>A0AAU9F9N7_DROMD</name>
<dbReference type="AlphaFoldDB" id="A0AAU9F9N7"/>
<dbReference type="Proteomes" id="UP001500889">
    <property type="component" value="Chromosome O"/>
</dbReference>
<dbReference type="GO" id="GO:0003677">
    <property type="term" value="F:DNA binding"/>
    <property type="evidence" value="ECO:0007669"/>
    <property type="project" value="UniProtKB-UniRule"/>
</dbReference>
<feature type="DNA-binding region" description="HMG box" evidence="1">
    <location>
        <begin position="7"/>
        <end position="76"/>
    </location>
</feature>
<evidence type="ECO:0000256" key="2">
    <source>
        <dbReference type="SAM" id="MobiDB-lite"/>
    </source>
</evidence>
<dbReference type="PROSITE" id="PS50118">
    <property type="entry name" value="HMG_BOX_2"/>
    <property type="match status" value="1"/>
</dbReference>
<evidence type="ECO:0000313" key="4">
    <source>
        <dbReference type="EMBL" id="BFF92405.1"/>
    </source>
</evidence>
<accession>A0AAU9F9N7</accession>
<reference evidence="4 5" key="1">
    <citation type="submission" date="2024-02" db="EMBL/GenBank/DDBJ databases">
        <title>A chromosome-level genome assembly of Drosophila madeirensis, a fruit fly species endemic to Madeira island.</title>
        <authorList>
            <person name="Tomihara K."/>
            <person name="Llopart A."/>
            <person name="Yamamoto D."/>
        </authorList>
    </citation>
    <scope>NUCLEOTIDE SEQUENCE [LARGE SCALE GENOMIC DNA]</scope>
    <source>
        <strain evidence="4 5">RF1</strain>
    </source>
</reference>
<dbReference type="GO" id="GO:0005634">
    <property type="term" value="C:nucleus"/>
    <property type="evidence" value="ECO:0007669"/>
    <property type="project" value="UniProtKB-UniRule"/>
</dbReference>
<evidence type="ECO:0000259" key="3">
    <source>
        <dbReference type="PROSITE" id="PS50118"/>
    </source>
</evidence>
<feature type="compositionally biased region" description="Low complexity" evidence="2">
    <location>
        <begin position="82"/>
        <end position="102"/>
    </location>
</feature>
<feature type="domain" description="HMG box" evidence="3">
    <location>
        <begin position="7"/>
        <end position="76"/>
    </location>
</feature>
<keyword evidence="1" id="KW-0539">Nucleus</keyword>
<evidence type="ECO:0000313" key="5">
    <source>
        <dbReference type="Proteomes" id="UP001500889"/>
    </source>
</evidence>
<dbReference type="SUPFAM" id="SSF47095">
    <property type="entry name" value="HMG-box"/>
    <property type="match status" value="1"/>
</dbReference>
<sequence>MESSRCPKRPLNAYVMWMNCSGRRIIKKKHPQYSFTQVARKSSRLWSKMCEYDKSMWHTYASVAMIQYKARLGIWKSQQAQTKSSTVSHSHSSSDTAGSHQQ</sequence>
<keyword evidence="5" id="KW-1185">Reference proteome</keyword>